<dbReference type="FunFam" id="1.25.70.10:FF:000001">
    <property type="entry name" value="Mitochondrial transcription termination factor-like"/>
    <property type="match status" value="1"/>
</dbReference>
<dbReference type="AlphaFoldDB" id="A0A2P5EMD8"/>
<keyword evidence="2" id="KW-0805">Transcription regulation</keyword>
<dbReference type="STRING" id="63057.A0A2P5EMD8"/>
<dbReference type="PANTHER" id="PTHR13068:SF173">
    <property type="entry name" value="EMB|CAB62602.1"/>
    <property type="match status" value="1"/>
</dbReference>
<dbReference type="InterPro" id="IPR003690">
    <property type="entry name" value="MTERF"/>
</dbReference>
<comment type="similarity">
    <text evidence="1">Belongs to the mTERF family.</text>
</comment>
<comment type="caution">
    <text evidence="4">The sequence shown here is derived from an EMBL/GenBank/DDBJ whole genome shotgun (WGS) entry which is preliminary data.</text>
</comment>
<dbReference type="Pfam" id="PF02536">
    <property type="entry name" value="mTERF"/>
    <property type="match status" value="1"/>
</dbReference>
<evidence type="ECO:0000313" key="5">
    <source>
        <dbReference type="Proteomes" id="UP000237000"/>
    </source>
</evidence>
<evidence type="ECO:0000256" key="1">
    <source>
        <dbReference type="ARBA" id="ARBA00007692"/>
    </source>
</evidence>
<accession>A0A2P5EMD8</accession>
<dbReference type="SMART" id="SM00733">
    <property type="entry name" value="Mterf"/>
    <property type="match status" value="3"/>
</dbReference>
<evidence type="ECO:0000256" key="2">
    <source>
        <dbReference type="ARBA" id="ARBA00022472"/>
    </source>
</evidence>
<dbReference type="GO" id="GO:0003676">
    <property type="term" value="F:nucleic acid binding"/>
    <property type="evidence" value="ECO:0007669"/>
    <property type="project" value="InterPro"/>
</dbReference>
<proteinExistence type="inferred from homology"/>
<gene>
    <name evidence="4" type="ORF">TorRG33x02_175710</name>
</gene>
<keyword evidence="2" id="KW-0804">Transcription</keyword>
<dbReference type="PANTHER" id="PTHR13068">
    <property type="entry name" value="CGI-12 PROTEIN-RELATED"/>
    <property type="match status" value="1"/>
</dbReference>
<evidence type="ECO:0000256" key="3">
    <source>
        <dbReference type="ARBA" id="ARBA00022946"/>
    </source>
</evidence>
<dbReference type="OrthoDB" id="637682at2759"/>
<reference evidence="5" key="1">
    <citation type="submission" date="2016-06" db="EMBL/GenBank/DDBJ databases">
        <title>Parallel loss of symbiosis genes in relatives of nitrogen-fixing non-legume Parasponia.</title>
        <authorList>
            <person name="Van Velzen R."/>
            <person name="Holmer R."/>
            <person name="Bu F."/>
            <person name="Rutten L."/>
            <person name="Van Zeijl A."/>
            <person name="Liu W."/>
            <person name="Santuari L."/>
            <person name="Cao Q."/>
            <person name="Sharma T."/>
            <person name="Shen D."/>
            <person name="Roswanjaya Y."/>
            <person name="Wardhani T."/>
            <person name="Kalhor M.S."/>
            <person name="Jansen J."/>
            <person name="Van den Hoogen J."/>
            <person name="Gungor B."/>
            <person name="Hartog M."/>
            <person name="Hontelez J."/>
            <person name="Verver J."/>
            <person name="Yang W.-C."/>
            <person name="Schijlen E."/>
            <person name="Repin R."/>
            <person name="Schilthuizen M."/>
            <person name="Schranz E."/>
            <person name="Heidstra R."/>
            <person name="Miyata K."/>
            <person name="Fedorova E."/>
            <person name="Kohlen W."/>
            <person name="Bisseling T."/>
            <person name="Smit S."/>
            <person name="Geurts R."/>
        </authorList>
    </citation>
    <scope>NUCLEOTIDE SEQUENCE [LARGE SCALE GENOMIC DNA]</scope>
    <source>
        <strain evidence="5">cv. RG33-2</strain>
    </source>
</reference>
<dbReference type="Proteomes" id="UP000237000">
    <property type="component" value="Unassembled WGS sequence"/>
</dbReference>
<dbReference type="InterPro" id="IPR038538">
    <property type="entry name" value="MTERF_sf"/>
</dbReference>
<name>A0A2P5EMD8_TREOI</name>
<protein>
    <submittedName>
        <fullName evidence="4">Mitochodrial transcription termination factor</fullName>
    </submittedName>
</protein>
<evidence type="ECO:0000313" key="4">
    <source>
        <dbReference type="EMBL" id="PON86635.1"/>
    </source>
</evidence>
<organism evidence="4 5">
    <name type="scientific">Trema orientale</name>
    <name type="common">Charcoal tree</name>
    <name type="synonym">Celtis orientalis</name>
    <dbReference type="NCBI Taxonomy" id="63057"/>
    <lineage>
        <taxon>Eukaryota</taxon>
        <taxon>Viridiplantae</taxon>
        <taxon>Streptophyta</taxon>
        <taxon>Embryophyta</taxon>
        <taxon>Tracheophyta</taxon>
        <taxon>Spermatophyta</taxon>
        <taxon>Magnoliopsida</taxon>
        <taxon>eudicotyledons</taxon>
        <taxon>Gunneridae</taxon>
        <taxon>Pentapetalae</taxon>
        <taxon>rosids</taxon>
        <taxon>fabids</taxon>
        <taxon>Rosales</taxon>
        <taxon>Cannabaceae</taxon>
        <taxon>Trema</taxon>
    </lineage>
</organism>
<dbReference type="FunCoup" id="A0A2P5EMD8">
    <property type="interactions" value="238"/>
</dbReference>
<dbReference type="GO" id="GO:0006353">
    <property type="term" value="P:DNA-templated transcription termination"/>
    <property type="evidence" value="ECO:0007669"/>
    <property type="project" value="UniProtKB-KW"/>
</dbReference>
<keyword evidence="5" id="KW-1185">Reference proteome</keyword>
<keyword evidence="2" id="KW-0806">Transcription termination</keyword>
<sequence>MPFIEIVKKILGSDGNIKEFFRVLSSRWIIWSDPQRFLANYTFLEGCGIVGPQLALILKRQPNVFLMQESKLRELVSRVSDLGFPLGSKMFAHGIYAVNGLSKETTKKKLDLVCSFGFSEGECLEMFVRAPLLFRASEEKLKFGIDFFLNTVEFKKLLLIHSPWVLMCSMEKRVIPRFKVLQVLKSKRLFNREPSFYIMLQCTEAAFLENFILRFKDDAEELLVAYKGHDLSVEEES</sequence>
<dbReference type="Gene3D" id="1.25.70.10">
    <property type="entry name" value="Transcription termination factor 3, mitochondrial"/>
    <property type="match status" value="1"/>
</dbReference>
<keyword evidence="3" id="KW-0809">Transit peptide</keyword>
<dbReference type="InParanoid" id="A0A2P5EMD8"/>
<dbReference type="EMBL" id="JXTC01000129">
    <property type="protein sequence ID" value="PON86635.1"/>
    <property type="molecule type" value="Genomic_DNA"/>
</dbReference>